<sequence length="294" mass="33860">MYGFHLNTGLVSTKDDYLAEESPVIGLLSLIFFVFILLIQTIGMVMDRWGTFQHLISITQLWNPFQSKTLKRDFDRKENGMTTQEALEVCKMIFAEPIPEYRSYEDDEAEEKYKEEFKEQLKNIQTIGIRYTIGRSMNVGTSLRALTLRGSARFDLKAAGETANKLQHLHIGKSLKRILGNTYRETENDTALEEKGEFQKMRRTYQKMFRENEDPLQIQQGHSDICVVPSQVCGGESRAKLGQKFTRQITEFSRSMPIVGKMDPDDNIIDQIPGTMGRKLGRRLTLMHRMASEN</sequence>
<keyword evidence="1" id="KW-0472">Membrane</keyword>
<protein>
    <submittedName>
        <fullName evidence="2">Uncharacterized protein</fullName>
    </submittedName>
</protein>
<proteinExistence type="predicted"/>
<keyword evidence="1" id="KW-0812">Transmembrane</keyword>
<organism evidence="2 3">
    <name type="scientific">Potamilus streckersoni</name>
    <dbReference type="NCBI Taxonomy" id="2493646"/>
    <lineage>
        <taxon>Eukaryota</taxon>
        <taxon>Metazoa</taxon>
        <taxon>Spiralia</taxon>
        <taxon>Lophotrochozoa</taxon>
        <taxon>Mollusca</taxon>
        <taxon>Bivalvia</taxon>
        <taxon>Autobranchia</taxon>
        <taxon>Heteroconchia</taxon>
        <taxon>Palaeoheterodonta</taxon>
        <taxon>Unionida</taxon>
        <taxon>Unionoidea</taxon>
        <taxon>Unionidae</taxon>
        <taxon>Ambleminae</taxon>
        <taxon>Lampsilini</taxon>
        <taxon>Potamilus</taxon>
    </lineage>
</organism>
<reference evidence="2" key="3">
    <citation type="submission" date="2023-05" db="EMBL/GenBank/DDBJ databases">
        <authorList>
            <person name="Smith C.H."/>
        </authorList>
    </citation>
    <scope>NUCLEOTIDE SEQUENCE</scope>
    <source>
        <strain evidence="2">CHS0354</strain>
        <tissue evidence="2">Mantle</tissue>
    </source>
</reference>
<dbReference type="AlphaFoldDB" id="A0AAE0S3V1"/>
<dbReference type="EMBL" id="JAEAOA010000376">
    <property type="protein sequence ID" value="KAK3584470.1"/>
    <property type="molecule type" value="Genomic_DNA"/>
</dbReference>
<keyword evidence="1" id="KW-1133">Transmembrane helix</keyword>
<reference evidence="2" key="1">
    <citation type="journal article" date="2021" name="Genome Biol. Evol.">
        <title>A High-Quality Reference Genome for a Parasitic Bivalve with Doubly Uniparental Inheritance (Bivalvia: Unionida).</title>
        <authorList>
            <person name="Smith C.H."/>
        </authorList>
    </citation>
    <scope>NUCLEOTIDE SEQUENCE</scope>
    <source>
        <strain evidence="2">CHS0354</strain>
    </source>
</reference>
<evidence type="ECO:0000313" key="2">
    <source>
        <dbReference type="EMBL" id="KAK3584470.1"/>
    </source>
</evidence>
<keyword evidence="3" id="KW-1185">Reference proteome</keyword>
<feature type="transmembrane region" description="Helical" evidence="1">
    <location>
        <begin position="24"/>
        <end position="46"/>
    </location>
</feature>
<comment type="caution">
    <text evidence="2">The sequence shown here is derived from an EMBL/GenBank/DDBJ whole genome shotgun (WGS) entry which is preliminary data.</text>
</comment>
<evidence type="ECO:0000256" key="1">
    <source>
        <dbReference type="SAM" id="Phobius"/>
    </source>
</evidence>
<name>A0AAE0S3V1_9BIVA</name>
<gene>
    <name evidence="2" type="ORF">CHS0354_005273</name>
</gene>
<evidence type="ECO:0000313" key="3">
    <source>
        <dbReference type="Proteomes" id="UP001195483"/>
    </source>
</evidence>
<dbReference type="Proteomes" id="UP001195483">
    <property type="component" value="Unassembled WGS sequence"/>
</dbReference>
<reference evidence="2" key="2">
    <citation type="journal article" date="2021" name="Genome Biol. Evol.">
        <title>Developing a high-quality reference genome for a parasitic bivalve with doubly uniparental inheritance (Bivalvia: Unionida).</title>
        <authorList>
            <person name="Smith C.H."/>
        </authorList>
    </citation>
    <scope>NUCLEOTIDE SEQUENCE</scope>
    <source>
        <strain evidence="2">CHS0354</strain>
        <tissue evidence="2">Mantle</tissue>
    </source>
</reference>
<accession>A0AAE0S3V1</accession>